<dbReference type="GO" id="GO:0003700">
    <property type="term" value="F:DNA-binding transcription factor activity"/>
    <property type="evidence" value="ECO:0007669"/>
    <property type="project" value="InterPro"/>
</dbReference>
<sequence length="303" mass="34739">MRDQRLIPNIDIGQVYDQRYADADVHYEALGNLADFFGRNMPVHRHDRFFQVHYVKSGTVRVYLDEQRFQQPAPMFFLTPPTFTHAFVTEAGSDGHVITVRQQLVWPLLSEETSLVSVPNISPVCVGLGELGPEYADDIRRLDLLFDELGSEFASQRPGRDLCLVALTRLVFVSLLRLSARSLSAQPARGEDLYIYQRFNALIEQHYLQHWSLSRYAERLEVTEARLNDVCRRIADLPSKRLVFDRIMQEAKRLLLFTGGSVNEICYQLGFKDPAYFSRFFSRNAGLTPGEYRASRGQIDASP</sequence>
<evidence type="ECO:0000256" key="4">
    <source>
        <dbReference type="ARBA" id="ARBA00023163"/>
    </source>
</evidence>
<evidence type="ECO:0000259" key="5">
    <source>
        <dbReference type="PROSITE" id="PS01124"/>
    </source>
</evidence>
<dbReference type="SMART" id="SM00342">
    <property type="entry name" value="HTH_ARAC"/>
    <property type="match status" value="1"/>
</dbReference>
<accession>A0A061JVJ6</accession>
<proteinExistence type="predicted"/>
<dbReference type="InterPro" id="IPR011051">
    <property type="entry name" value="RmlC_Cupin_sf"/>
</dbReference>
<keyword evidence="3" id="KW-0010">Activator</keyword>
<dbReference type="CDD" id="cd06999">
    <property type="entry name" value="cupin_HpaA-like_N"/>
    <property type="match status" value="1"/>
</dbReference>
<dbReference type="eggNOG" id="COG2207">
    <property type="taxonomic scope" value="Bacteria"/>
</dbReference>
<dbReference type="InterPro" id="IPR003313">
    <property type="entry name" value="AraC-bd"/>
</dbReference>
<keyword evidence="2" id="KW-0238">DNA-binding</keyword>
<dbReference type="PANTHER" id="PTHR43280">
    <property type="entry name" value="ARAC-FAMILY TRANSCRIPTIONAL REGULATOR"/>
    <property type="match status" value="1"/>
</dbReference>
<keyword evidence="1" id="KW-0805">Transcription regulation</keyword>
<dbReference type="InterPro" id="IPR020449">
    <property type="entry name" value="Tscrpt_reg_AraC-type_HTH"/>
</dbReference>
<organism evidence="6 7">
    <name type="scientific">Stutzerimonas stutzeri KOS6</name>
    <dbReference type="NCBI Taxonomy" id="1218352"/>
    <lineage>
        <taxon>Bacteria</taxon>
        <taxon>Pseudomonadati</taxon>
        <taxon>Pseudomonadota</taxon>
        <taxon>Gammaproteobacteria</taxon>
        <taxon>Pseudomonadales</taxon>
        <taxon>Pseudomonadaceae</taxon>
        <taxon>Stutzerimonas</taxon>
    </lineage>
</organism>
<feature type="domain" description="HTH araC/xylS-type" evidence="5">
    <location>
        <begin position="197"/>
        <end position="295"/>
    </location>
</feature>
<dbReference type="InterPro" id="IPR011983">
    <property type="entry name" value="HpaA_TReg"/>
</dbReference>
<dbReference type="NCBIfam" id="TIGR02297">
    <property type="entry name" value="HpaA"/>
    <property type="match status" value="1"/>
</dbReference>
<dbReference type="InterPro" id="IPR014710">
    <property type="entry name" value="RmlC-like_jellyroll"/>
</dbReference>
<dbReference type="SUPFAM" id="SSF46689">
    <property type="entry name" value="Homeodomain-like"/>
    <property type="match status" value="1"/>
</dbReference>
<dbReference type="GO" id="GO:0043565">
    <property type="term" value="F:sequence-specific DNA binding"/>
    <property type="evidence" value="ECO:0007669"/>
    <property type="project" value="InterPro"/>
</dbReference>
<keyword evidence="4" id="KW-0804">Transcription</keyword>
<protein>
    <submittedName>
        <fullName evidence="6">AraC family transcriptional regulator</fullName>
    </submittedName>
</protein>
<dbReference type="PANTHER" id="PTHR43280:SF19">
    <property type="entry name" value="4-HYDROXYPHENYLACETATE CATABOLISM PROTEIN"/>
    <property type="match status" value="1"/>
</dbReference>
<dbReference type="Proteomes" id="UP000026923">
    <property type="component" value="Unassembled WGS sequence"/>
</dbReference>
<dbReference type="EMBL" id="AMCZ02000004">
    <property type="protein sequence ID" value="EWC42459.1"/>
    <property type="molecule type" value="Genomic_DNA"/>
</dbReference>
<dbReference type="SUPFAM" id="SSF51182">
    <property type="entry name" value="RmlC-like cupins"/>
    <property type="match status" value="1"/>
</dbReference>
<dbReference type="eggNOG" id="COG0662">
    <property type="taxonomic scope" value="Bacteria"/>
</dbReference>
<evidence type="ECO:0000313" key="6">
    <source>
        <dbReference type="EMBL" id="EWC42459.1"/>
    </source>
</evidence>
<dbReference type="Pfam" id="PF02311">
    <property type="entry name" value="AraC_binding"/>
    <property type="match status" value="1"/>
</dbReference>
<dbReference type="InterPro" id="IPR047264">
    <property type="entry name" value="Cupin_HpaA-like_N"/>
</dbReference>
<dbReference type="RefSeq" id="WP_003291970.1">
    <property type="nucleotide sequence ID" value="NZ_KK020676.1"/>
</dbReference>
<evidence type="ECO:0000313" key="7">
    <source>
        <dbReference type="Proteomes" id="UP000026923"/>
    </source>
</evidence>
<dbReference type="Gene3D" id="1.10.10.60">
    <property type="entry name" value="Homeodomain-like"/>
    <property type="match status" value="1"/>
</dbReference>
<evidence type="ECO:0000256" key="1">
    <source>
        <dbReference type="ARBA" id="ARBA00023015"/>
    </source>
</evidence>
<dbReference type="Gene3D" id="2.60.120.10">
    <property type="entry name" value="Jelly Rolls"/>
    <property type="match status" value="1"/>
</dbReference>
<dbReference type="Pfam" id="PF12833">
    <property type="entry name" value="HTH_18"/>
    <property type="match status" value="1"/>
</dbReference>
<dbReference type="HOGENOM" id="CLU_000445_88_2_6"/>
<dbReference type="OrthoDB" id="9814125at2"/>
<dbReference type="PRINTS" id="PR00032">
    <property type="entry name" value="HTHARAC"/>
</dbReference>
<name>A0A061JVJ6_STUST</name>
<evidence type="ECO:0000256" key="3">
    <source>
        <dbReference type="ARBA" id="ARBA00023159"/>
    </source>
</evidence>
<reference evidence="6 7" key="1">
    <citation type="journal article" date="2013" name="Genome Announc.">
        <title>Draft Genome of the Nitrogen-Fixing Bacterium Pseudomonas stutzeri Strain KOS6 Isolated from Industrial Hydrocarbon Sludge.</title>
        <authorList>
            <person name="Grigoryeva T.V."/>
            <person name="Laikov A.V."/>
            <person name="Naumova R.P."/>
            <person name="Manolov A.I."/>
            <person name="Larin A.K."/>
            <person name="Karpova I.Y."/>
            <person name="Semashko T.A."/>
            <person name="Alexeev D.G."/>
            <person name="Kostryukova E.S."/>
            <person name="Muller R."/>
            <person name="Govorun V.M."/>
        </authorList>
    </citation>
    <scope>NUCLEOTIDE SEQUENCE [LARGE SCALE GENOMIC DNA]</scope>
    <source>
        <strain evidence="6 7">KOS6</strain>
    </source>
</reference>
<gene>
    <name evidence="6" type="ORF">B597_005570</name>
</gene>
<evidence type="ECO:0000256" key="2">
    <source>
        <dbReference type="ARBA" id="ARBA00023125"/>
    </source>
</evidence>
<dbReference type="AlphaFoldDB" id="A0A061JVJ6"/>
<dbReference type="PROSITE" id="PS01124">
    <property type="entry name" value="HTH_ARAC_FAMILY_2"/>
    <property type="match status" value="1"/>
</dbReference>
<dbReference type="InterPro" id="IPR009057">
    <property type="entry name" value="Homeodomain-like_sf"/>
</dbReference>
<comment type="caution">
    <text evidence="6">The sequence shown here is derived from an EMBL/GenBank/DDBJ whole genome shotgun (WGS) entry which is preliminary data.</text>
</comment>
<dbReference type="InterPro" id="IPR018060">
    <property type="entry name" value="HTH_AraC"/>
</dbReference>